<reference evidence="2" key="2">
    <citation type="submission" date="2021-08" db="EMBL/GenBank/DDBJ databases">
        <authorList>
            <person name="Eriksson T."/>
        </authorList>
    </citation>
    <scope>NUCLEOTIDE SEQUENCE</scope>
    <source>
        <strain evidence="2">Stoneville</strain>
        <tissue evidence="2">Whole head</tissue>
    </source>
</reference>
<dbReference type="EMBL" id="JABDTM020027266">
    <property type="protein sequence ID" value="KAH0810779.1"/>
    <property type="molecule type" value="Genomic_DNA"/>
</dbReference>
<organism evidence="2 3">
    <name type="scientific">Tenebrio molitor</name>
    <name type="common">Yellow mealworm beetle</name>
    <dbReference type="NCBI Taxonomy" id="7067"/>
    <lineage>
        <taxon>Eukaryota</taxon>
        <taxon>Metazoa</taxon>
        <taxon>Ecdysozoa</taxon>
        <taxon>Arthropoda</taxon>
        <taxon>Hexapoda</taxon>
        <taxon>Insecta</taxon>
        <taxon>Pterygota</taxon>
        <taxon>Neoptera</taxon>
        <taxon>Endopterygota</taxon>
        <taxon>Coleoptera</taxon>
        <taxon>Polyphaga</taxon>
        <taxon>Cucujiformia</taxon>
        <taxon>Tenebrionidae</taxon>
        <taxon>Tenebrio</taxon>
    </lineage>
</organism>
<protein>
    <submittedName>
        <fullName evidence="2">Uncharacterized protein</fullName>
    </submittedName>
</protein>
<gene>
    <name evidence="2" type="ORF">GEV33_012008</name>
</gene>
<dbReference type="AlphaFoldDB" id="A0A8J6H9M5"/>
<proteinExistence type="predicted"/>
<feature type="region of interest" description="Disordered" evidence="1">
    <location>
        <begin position="178"/>
        <end position="197"/>
    </location>
</feature>
<evidence type="ECO:0000313" key="3">
    <source>
        <dbReference type="Proteomes" id="UP000719412"/>
    </source>
</evidence>
<evidence type="ECO:0000313" key="2">
    <source>
        <dbReference type="EMBL" id="KAH0810779.1"/>
    </source>
</evidence>
<comment type="caution">
    <text evidence="2">The sequence shown here is derived from an EMBL/GenBank/DDBJ whole genome shotgun (WGS) entry which is preliminary data.</text>
</comment>
<sequence>MAHRERSSINRKLFVGGLSQTHRWCGRGGTPRAPRHRKTVEEENRGSGRPCPLSCPVALAIFQESTDKVYNRINTRYLGANTLMARQLSIIAVLWMSTTEERHNRERSIGETLCKQCQHRIWPPYADHKSRSAIELLRSTRRQNKQGEPGSSLSGINSLHQTFFSVSNGSNVPTIWRRPSGAAPHASRASGSGDATKPSNIHEARFFLSQMALGNSSHCELLQPAHEYLRNGTAIRWEADAIVNSLLGKIMFVIPAGADTLRVALRCLCEFLEVLMRDAQNMEHKRVLLLVTTGYVSSGMKWNNMKMTDCEVC</sequence>
<evidence type="ECO:0000256" key="1">
    <source>
        <dbReference type="SAM" id="MobiDB-lite"/>
    </source>
</evidence>
<name>A0A8J6H9M5_TENMO</name>
<feature type="region of interest" description="Disordered" evidence="1">
    <location>
        <begin position="25"/>
        <end position="47"/>
    </location>
</feature>
<keyword evidence="3" id="KW-1185">Reference proteome</keyword>
<dbReference type="Proteomes" id="UP000719412">
    <property type="component" value="Unassembled WGS sequence"/>
</dbReference>
<accession>A0A8J6H9M5</accession>
<reference evidence="2" key="1">
    <citation type="journal article" date="2020" name="J Insects Food Feed">
        <title>The yellow mealworm (Tenebrio molitor) genome: a resource for the emerging insects as food and feed industry.</title>
        <authorList>
            <person name="Eriksson T."/>
            <person name="Andere A."/>
            <person name="Kelstrup H."/>
            <person name="Emery V."/>
            <person name="Picard C."/>
        </authorList>
    </citation>
    <scope>NUCLEOTIDE SEQUENCE</scope>
    <source>
        <strain evidence="2">Stoneville</strain>
        <tissue evidence="2">Whole head</tissue>
    </source>
</reference>